<evidence type="ECO:0000256" key="1">
    <source>
        <dbReference type="SAM" id="MobiDB-lite"/>
    </source>
</evidence>
<feature type="region of interest" description="Disordered" evidence="1">
    <location>
        <begin position="1"/>
        <end position="121"/>
    </location>
</feature>
<evidence type="ECO:0000313" key="3">
    <source>
        <dbReference type="Proteomes" id="UP001152888"/>
    </source>
</evidence>
<evidence type="ECO:0000313" key="2">
    <source>
        <dbReference type="EMBL" id="CAH2011987.1"/>
    </source>
</evidence>
<reference evidence="2" key="1">
    <citation type="submission" date="2022-03" db="EMBL/GenBank/DDBJ databases">
        <authorList>
            <person name="Sayadi A."/>
        </authorList>
    </citation>
    <scope>NUCLEOTIDE SEQUENCE</scope>
</reference>
<protein>
    <submittedName>
        <fullName evidence="2">Uncharacterized protein</fullName>
    </submittedName>
</protein>
<dbReference type="AlphaFoldDB" id="A0A9P0M9W9"/>
<comment type="caution">
    <text evidence="2">The sequence shown here is derived from an EMBL/GenBank/DDBJ whole genome shotgun (WGS) entry which is preliminary data.</text>
</comment>
<sequence length="147" mass="15960">PPTENPATFPSKYHNILPKHSNKIPVKTRLSILRPLNSSSDHSTDDDRLPNGFIKVNPRKTRRSKTDTTGFPPLPPPTSQSETSRSTASGSNKQPVPNLSVTSSPSTSQESEDTTAQPPRKCTRCAIYAVSLIAPSTAVFLVPEPTR</sequence>
<organism evidence="2 3">
    <name type="scientific">Acanthoscelides obtectus</name>
    <name type="common">Bean weevil</name>
    <name type="synonym">Bruchus obtectus</name>
    <dbReference type="NCBI Taxonomy" id="200917"/>
    <lineage>
        <taxon>Eukaryota</taxon>
        <taxon>Metazoa</taxon>
        <taxon>Ecdysozoa</taxon>
        <taxon>Arthropoda</taxon>
        <taxon>Hexapoda</taxon>
        <taxon>Insecta</taxon>
        <taxon>Pterygota</taxon>
        <taxon>Neoptera</taxon>
        <taxon>Endopterygota</taxon>
        <taxon>Coleoptera</taxon>
        <taxon>Polyphaga</taxon>
        <taxon>Cucujiformia</taxon>
        <taxon>Chrysomeloidea</taxon>
        <taxon>Chrysomelidae</taxon>
        <taxon>Bruchinae</taxon>
        <taxon>Bruchini</taxon>
        <taxon>Acanthoscelides</taxon>
    </lineage>
</organism>
<name>A0A9P0M9W9_ACAOB</name>
<feature type="non-terminal residue" evidence="2">
    <location>
        <position position="147"/>
    </location>
</feature>
<keyword evidence="3" id="KW-1185">Reference proteome</keyword>
<dbReference type="Proteomes" id="UP001152888">
    <property type="component" value="Unassembled WGS sequence"/>
</dbReference>
<accession>A0A9P0M9W9</accession>
<dbReference type="EMBL" id="CAKOFQ010008131">
    <property type="protein sequence ID" value="CAH2011987.1"/>
    <property type="molecule type" value="Genomic_DNA"/>
</dbReference>
<gene>
    <name evidence="2" type="ORF">ACAOBT_LOCUS32543</name>
</gene>
<feature type="compositionally biased region" description="Low complexity" evidence="1">
    <location>
        <begin position="100"/>
        <end position="109"/>
    </location>
</feature>
<proteinExistence type="predicted"/>
<feature type="compositionally biased region" description="Polar residues" evidence="1">
    <location>
        <begin position="79"/>
        <end position="99"/>
    </location>
</feature>